<proteinExistence type="predicted"/>
<feature type="region of interest" description="Disordered" evidence="1">
    <location>
        <begin position="90"/>
        <end position="110"/>
    </location>
</feature>
<dbReference type="PANTHER" id="PTHR46060:SF1">
    <property type="entry name" value="MARINER MOS1 TRANSPOSASE-LIKE PROTEIN"/>
    <property type="match status" value="1"/>
</dbReference>
<dbReference type="Pfam" id="PF01359">
    <property type="entry name" value="Transposase_1"/>
    <property type="match status" value="1"/>
</dbReference>
<dbReference type="EMBL" id="JARGEI010000011">
    <property type="protein sequence ID" value="KAJ8723674.1"/>
    <property type="molecule type" value="Genomic_DNA"/>
</dbReference>
<dbReference type="Proteomes" id="UP001231518">
    <property type="component" value="Chromosome 20"/>
</dbReference>
<dbReference type="InterPro" id="IPR036397">
    <property type="entry name" value="RNaseH_sf"/>
</dbReference>
<dbReference type="InterPro" id="IPR052709">
    <property type="entry name" value="Transposase-MT_Hybrid"/>
</dbReference>
<evidence type="ECO:0000256" key="1">
    <source>
        <dbReference type="SAM" id="MobiDB-lite"/>
    </source>
</evidence>
<dbReference type="Gene3D" id="3.30.420.10">
    <property type="entry name" value="Ribonuclease H-like superfamily/Ribonuclease H"/>
    <property type="match status" value="1"/>
</dbReference>
<evidence type="ECO:0000313" key="2">
    <source>
        <dbReference type="EMBL" id="KAJ8723674.1"/>
    </source>
</evidence>
<organism evidence="2 3">
    <name type="scientific">Mythimna separata</name>
    <name type="common">Oriental armyworm</name>
    <name type="synonym">Pseudaletia separata</name>
    <dbReference type="NCBI Taxonomy" id="271217"/>
    <lineage>
        <taxon>Eukaryota</taxon>
        <taxon>Metazoa</taxon>
        <taxon>Ecdysozoa</taxon>
        <taxon>Arthropoda</taxon>
        <taxon>Hexapoda</taxon>
        <taxon>Insecta</taxon>
        <taxon>Pterygota</taxon>
        <taxon>Neoptera</taxon>
        <taxon>Endopterygota</taxon>
        <taxon>Lepidoptera</taxon>
        <taxon>Glossata</taxon>
        <taxon>Ditrysia</taxon>
        <taxon>Noctuoidea</taxon>
        <taxon>Noctuidae</taxon>
        <taxon>Noctuinae</taxon>
        <taxon>Hadenini</taxon>
        <taxon>Mythimna</taxon>
    </lineage>
</organism>
<gene>
    <name evidence="2" type="ORF">PYW07_007654</name>
</gene>
<comment type="caution">
    <text evidence="2">The sequence shown here is derived from an EMBL/GenBank/DDBJ whole genome shotgun (WGS) entry which is preliminary data.</text>
</comment>
<sequence>MKPLVHTRDQETVKKVDSTPRTCSEEGETVLSAGNVMATVFWRKQGVIYIDYLKKGNTITGLYYAEKLGRFDAKLQKKWPHLATKKVLFHNGNTPAHTPPSPRQTGRIRL</sequence>
<dbReference type="PANTHER" id="PTHR46060">
    <property type="entry name" value="MARINER MOS1 TRANSPOSASE-LIKE PROTEIN"/>
    <property type="match status" value="1"/>
</dbReference>
<dbReference type="AlphaFoldDB" id="A0AAD7YRB2"/>
<protein>
    <submittedName>
        <fullName evidence="2">Uncharacterized protein</fullName>
    </submittedName>
</protein>
<feature type="region of interest" description="Disordered" evidence="1">
    <location>
        <begin position="1"/>
        <end position="25"/>
    </location>
</feature>
<reference evidence="2" key="1">
    <citation type="submission" date="2023-03" db="EMBL/GenBank/DDBJ databases">
        <title>Chromosome-level genomes of two armyworms, Mythimna separata and Mythimna loreyi, provide insights into the biosynthesis and reception of sex pheromones.</title>
        <authorList>
            <person name="Zhao H."/>
        </authorList>
    </citation>
    <scope>NUCLEOTIDE SEQUENCE</scope>
    <source>
        <strain evidence="2">BeijingLab</strain>
        <tissue evidence="2">Pupa</tissue>
    </source>
</reference>
<keyword evidence="3" id="KW-1185">Reference proteome</keyword>
<accession>A0AAD7YRB2</accession>
<dbReference type="GO" id="GO:0003676">
    <property type="term" value="F:nucleic acid binding"/>
    <property type="evidence" value="ECO:0007669"/>
    <property type="project" value="InterPro"/>
</dbReference>
<evidence type="ECO:0000313" key="3">
    <source>
        <dbReference type="Proteomes" id="UP001231518"/>
    </source>
</evidence>
<feature type="compositionally biased region" description="Basic and acidic residues" evidence="1">
    <location>
        <begin position="1"/>
        <end position="18"/>
    </location>
</feature>
<name>A0AAD7YRB2_MYTSE</name>
<dbReference type="InterPro" id="IPR001888">
    <property type="entry name" value="Transposase_1"/>
</dbReference>